<dbReference type="InterPro" id="IPR012295">
    <property type="entry name" value="TBP_dom_sf"/>
</dbReference>
<evidence type="ECO:0000256" key="10">
    <source>
        <dbReference type="ARBA" id="ARBA00023136"/>
    </source>
</evidence>
<dbReference type="eggNOG" id="KOG1078">
    <property type="taxonomic scope" value="Eukaryota"/>
</dbReference>
<dbReference type="OrthoDB" id="1074925at2759"/>
<dbReference type="Gene3D" id="2.60.40.1480">
    <property type="entry name" value="Coatomer, gamma subunit, appendage domain"/>
    <property type="match status" value="1"/>
</dbReference>
<keyword evidence="10 13" id="KW-0472">Membrane</keyword>
<evidence type="ECO:0000256" key="12">
    <source>
        <dbReference type="ARBA" id="ARBA00025536"/>
    </source>
</evidence>
<comment type="function">
    <text evidence="12 13">The coatomer is a cytosolic protein complex that binds to dilysine motifs and reversibly associates with Golgi non-clathrin-coated vesicles, which further mediate biosynthetic protein transport from the ER, via the Golgi up to the trans Golgi network. Coatomer complex is required for budding from Golgi membranes, and is essential for the retrograde Golgi-to-ER transport of dilysine-tagged proteins.</text>
</comment>
<dbReference type="PANTHER" id="PTHR10261:SF0">
    <property type="entry name" value="COATOMER SUBUNIT GAMMA-2"/>
    <property type="match status" value="1"/>
</dbReference>
<evidence type="ECO:0000259" key="16">
    <source>
        <dbReference type="Pfam" id="PF16381"/>
    </source>
</evidence>
<evidence type="ECO:0000256" key="3">
    <source>
        <dbReference type="ARBA" id="ARBA00011775"/>
    </source>
</evidence>
<feature type="domain" description="Coatomer subunit gamma C-terminal" evidence="16">
    <location>
        <begin position="779"/>
        <end position="864"/>
    </location>
</feature>
<dbReference type="KEGG" id="gtt:GUITHDRAFT_157167"/>
<dbReference type="Gene3D" id="3.30.310.10">
    <property type="entry name" value="TATA-Binding Protein"/>
    <property type="match status" value="1"/>
</dbReference>
<keyword evidence="4 13" id="KW-0813">Transport</keyword>
<dbReference type="InterPro" id="IPR009028">
    <property type="entry name" value="Coatomer/calthrin_app_sub_C"/>
</dbReference>
<reference evidence="17 19" key="1">
    <citation type="journal article" date="2012" name="Nature">
        <title>Algal genomes reveal evolutionary mosaicism and the fate of nucleomorphs.</title>
        <authorList>
            <consortium name="DOE Joint Genome Institute"/>
            <person name="Curtis B.A."/>
            <person name="Tanifuji G."/>
            <person name="Burki F."/>
            <person name="Gruber A."/>
            <person name="Irimia M."/>
            <person name="Maruyama S."/>
            <person name="Arias M.C."/>
            <person name="Ball S.G."/>
            <person name="Gile G.H."/>
            <person name="Hirakawa Y."/>
            <person name="Hopkins J.F."/>
            <person name="Kuo A."/>
            <person name="Rensing S.A."/>
            <person name="Schmutz J."/>
            <person name="Symeonidi A."/>
            <person name="Elias M."/>
            <person name="Eveleigh R.J."/>
            <person name="Herman E.K."/>
            <person name="Klute M.J."/>
            <person name="Nakayama T."/>
            <person name="Obornik M."/>
            <person name="Reyes-Prieto A."/>
            <person name="Armbrust E.V."/>
            <person name="Aves S.J."/>
            <person name="Beiko R.G."/>
            <person name="Coutinho P."/>
            <person name="Dacks J.B."/>
            <person name="Durnford D.G."/>
            <person name="Fast N.M."/>
            <person name="Green B.R."/>
            <person name="Grisdale C.J."/>
            <person name="Hempel F."/>
            <person name="Henrissat B."/>
            <person name="Hoppner M.P."/>
            <person name="Ishida K."/>
            <person name="Kim E."/>
            <person name="Koreny L."/>
            <person name="Kroth P.G."/>
            <person name="Liu Y."/>
            <person name="Malik S.B."/>
            <person name="Maier U.G."/>
            <person name="McRose D."/>
            <person name="Mock T."/>
            <person name="Neilson J.A."/>
            <person name="Onodera N.T."/>
            <person name="Poole A.M."/>
            <person name="Pritham E.J."/>
            <person name="Richards T.A."/>
            <person name="Rocap G."/>
            <person name="Roy S.W."/>
            <person name="Sarai C."/>
            <person name="Schaack S."/>
            <person name="Shirato S."/>
            <person name="Slamovits C.H."/>
            <person name="Spencer D.F."/>
            <person name="Suzuki S."/>
            <person name="Worden A.Z."/>
            <person name="Zauner S."/>
            <person name="Barry K."/>
            <person name="Bell C."/>
            <person name="Bharti A.K."/>
            <person name="Crow J.A."/>
            <person name="Grimwood J."/>
            <person name="Kramer R."/>
            <person name="Lindquist E."/>
            <person name="Lucas S."/>
            <person name="Salamov A."/>
            <person name="McFadden G.I."/>
            <person name="Lane C.E."/>
            <person name="Keeling P.J."/>
            <person name="Gray M.W."/>
            <person name="Grigoriev I.V."/>
            <person name="Archibald J.M."/>
        </authorList>
    </citation>
    <scope>NUCLEOTIDE SEQUENCE</scope>
    <source>
        <strain evidence="17 19">CCMP2712</strain>
    </source>
</reference>
<evidence type="ECO:0000256" key="7">
    <source>
        <dbReference type="ARBA" id="ARBA00022892"/>
    </source>
</evidence>
<evidence type="ECO:0000256" key="4">
    <source>
        <dbReference type="ARBA" id="ARBA00022448"/>
    </source>
</evidence>
<keyword evidence="8 13" id="KW-0653">Protein transport</keyword>
<dbReference type="GO" id="GO:0006888">
    <property type="term" value="P:endoplasmic reticulum to Golgi vesicle-mediated transport"/>
    <property type="evidence" value="ECO:0007669"/>
    <property type="project" value="TreeGrafter"/>
</dbReference>
<accession>L1JUP8</accession>
<dbReference type="Proteomes" id="UP000011087">
    <property type="component" value="Unassembled WGS sequence"/>
</dbReference>
<dbReference type="EnsemblProtists" id="EKX51930">
    <property type="protein sequence ID" value="EKX51930"/>
    <property type="gene ID" value="GUITHDRAFT_157167"/>
</dbReference>
<evidence type="ECO:0000313" key="19">
    <source>
        <dbReference type="Proteomes" id="UP000011087"/>
    </source>
</evidence>
<dbReference type="Pfam" id="PF01602">
    <property type="entry name" value="Adaptin_N"/>
    <property type="match status" value="1"/>
</dbReference>
<organism evidence="17">
    <name type="scientific">Guillardia theta (strain CCMP2712)</name>
    <name type="common">Cryptophyte</name>
    <dbReference type="NCBI Taxonomy" id="905079"/>
    <lineage>
        <taxon>Eukaryota</taxon>
        <taxon>Cryptophyceae</taxon>
        <taxon>Pyrenomonadales</taxon>
        <taxon>Geminigeraceae</taxon>
        <taxon>Guillardia</taxon>
    </lineage>
</organism>
<evidence type="ECO:0000256" key="6">
    <source>
        <dbReference type="ARBA" id="ARBA00022737"/>
    </source>
</evidence>
<feature type="domain" description="Clathrin/coatomer adaptor adaptin-like N-terminal" evidence="14">
    <location>
        <begin position="28"/>
        <end position="533"/>
    </location>
</feature>
<dbReference type="InterPro" id="IPR013040">
    <property type="entry name" value="Coatomer_gsu_app_Ig-like_dom"/>
</dbReference>
<dbReference type="InterPro" id="IPR013041">
    <property type="entry name" value="Clathrin_app_Ig-like_sf"/>
</dbReference>
<dbReference type="InterPro" id="IPR002553">
    <property type="entry name" value="Clathrin/coatomer_adapt-like_N"/>
</dbReference>
<dbReference type="EMBL" id="JH992974">
    <property type="protein sequence ID" value="EKX51930.1"/>
    <property type="molecule type" value="Genomic_DNA"/>
</dbReference>
<dbReference type="GO" id="GO:0006886">
    <property type="term" value="P:intracellular protein transport"/>
    <property type="evidence" value="ECO:0007669"/>
    <property type="project" value="InterPro"/>
</dbReference>
<comment type="similarity">
    <text evidence="2 13">Belongs to the COPG family.</text>
</comment>
<dbReference type="Pfam" id="PF08752">
    <property type="entry name" value="COP-gamma_platf"/>
    <property type="match status" value="1"/>
</dbReference>
<dbReference type="FunFam" id="1.25.10.10:FF:000382">
    <property type="entry name" value="Coatomer subunit gamma"/>
    <property type="match status" value="1"/>
</dbReference>
<dbReference type="PaxDb" id="55529-EKX51930"/>
<keyword evidence="9 13" id="KW-0333">Golgi apparatus</keyword>
<dbReference type="SUPFAM" id="SSF55711">
    <property type="entry name" value="Subdomain of clathrin and coatomer appendage domain"/>
    <property type="match status" value="1"/>
</dbReference>
<evidence type="ECO:0000259" key="15">
    <source>
        <dbReference type="Pfam" id="PF08752"/>
    </source>
</evidence>
<dbReference type="InterPro" id="IPR011989">
    <property type="entry name" value="ARM-like"/>
</dbReference>
<comment type="subcellular location">
    <subcellularLocation>
        <location evidence="13">Cytoplasm</location>
    </subcellularLocation>
    <subcellularLocation>
        <location evidence="1 13">Golgi apparatus membrane</location>
        <topology evidence="1 13">Peripheral membrane protein</topology>
        <orientation evidence="1 13">Cytoplasmic side</orientation>
    </subcellularLocation>
    <subcellularLocation>
        <location evidence="13">Cytoplasmic vesicle</location>
        <location evidence="13">COPI-coated vesicle membrane</location>
        <topology evidence="13">Peripheral membrane protein</topology>
        <orientation evidence="13">Cytoplasmic side</orientation>
    </subcellularLocation>
</comment>
<dbReference type="GO" id="GO:0030126">
    <property type="term" value="C:COPI vesicle coat"/>
    <property type="evidence" value="ECO:0007669"/>
    <property type="project" value="InterPro"/>
</dbReference>
<reference evidence="18" key="3">
    <citation type="submission" date="2016-03" db="UniProtKB">
        <authorList>
            <consortium name="EnsemblProtists"/>
        </authorList>
    </citation>
    <scope>IDENTIFICATION</scope>
</reference>
<dbReference type="HOGENOM" id="CLU_010353_2_0_1"/>
<dbReference type="GO" id="GO:0005198">
    <property type="term" value="F:structural molecule activity"/>
    <property type="evidence" value="ECO:0007669"/>
    <property type="project" value="InterPro"/>
</dbReference>
<dbReference type="GO" id="GO:0005793">
    <property type="term" value="C:endoplasmic reticulum-Golgi intermediate compartment"/>
    <property type="evidence" value="ECO:0007669"/>
    <property type="project" value="TreeGrafter"/>
</dbReference>
<dbReference type="Gene3D" id="1.25.10.10">
    <property type="entry name" value="Leucine-rich Repeat Variant"/>
    <property type="match status" value="1"/>
</dbReference>
<keyword evidence="19" id="KW-1185">Reference proteome</keyword>
<dbReference type="InterPro" id="IPR017106">
    <property type="entry name" value="Coatomer_gsu"/>
</dbReference>
<evidence type="ECO:0000256" key="8">
    <source>
        <dbReference type="ARBA" id="ARBA00022927"/>
    </source>
</evidence>
<evidence type="ECO:0000259" key="14">
    <source>
        <dbReference type="Pfam" id="PF01602"/>
    </source>
</evidence>
<evidence type="ECO:0000256" key="1">
    <source>
        <dbReference type="ARBA" id="ARBA00004255"/>
    </source>
</evidence>
<dbReference type="SUPFAM" id="SSF48371">
    <property type="entry name" value="ARM repeat"/>
    <property type="match status" value="1"/>
</dbReference>
<keyword evidence="5 13" id="KW-0963">Cytoplasm</keyword>
<name>L1JUP8_GUITC</name>
<dbReference type="STRING" id="905079.L1JUP8"/>
<dbReference type="InterPro" id="IPR016024">
    <property type="entry name" value="ARM-type_fold"/>
</dbReference>
<dbReference type="PANTHER" id="PTHR10261">
    <property type="entry name" value="COATOMER SUBUNIT GAMMA"/>
    <property type="match status" value="1"/>
</dbReference>
<evidence type="ECO:0000256" key="9">
    <source>
        <dbReference type="ARBA" id="ARBA00023034"/>
    </source>
</evidence>
<evidence type="ECO:0000256" key="5">
    <source>
        <dbReference type="ARBA" id="ARBA00022490"/>
    </source>
</evidence>
<sequence length="866" mass="96457">MSFPSEKKDDDEGLGYERPFRGVDKAHVIQEARMFNDPNVEPARCIQLMTKLLYLLGKGENFSSKESTESIFFPMTKLFQSKDEKLRRMMYLVIKELKPDSDCVIIVTSTLTKDMNATNDLFRANAIRVLCTITDTAMLTAIERYLKQAIVDKQPLVASAALVAGMKLMKSNPDVVKRWAANDKSSQMVQYHALSLLYNIKKSDRLAVSKLVAQLSKTQLKSPLAQCLLIRYTVTVMAEGNTQDRSYYEFLENCLRHRSEMVIFEAARAICQLPNVSQRELTPAITVLQLFLSSPKPSLRFAAVRALNRVAMAFPLTVTSCNLDLENMISDSNRSIATLAITTLLKTGSESSVDRLMKQISSFMSEIADEFKIMVVDAIRALCLKYPQKHRVLINFLSTILREEGGFEFKKAITDTMLALINDIPDAVEPGLLHLCEFIEDCEFTYLSTQILHVLGKRGPKTSHPGRYIRHIYNRIILENATVRSAAVTSLAKFGAQVPSLRSNIITLLRRCVHDADDEVRDRSTFYGTILASESEPMIKKYIVDVVPHKLDGVQKAIEDYIEASDFTTSFNFAKAVTMPIHVPTKEAKKTPQQAVAEVAANAGSSIASKRQETGTIYADLLNQIPEFAGFGALFTSSPPVNLTESEAEYVVTCIKHVFPEHIVFHFNIKNTMEEEQLENVCVELDLSDCPGCSFVASIPSDAIKFEQPGMAYVAIRRTKAMANMFLKNCKLTFVRKEYDPTSGEVAPDGDEDDYPLDEIEVGLSDYTKPLSLPDFRSALEKYKSISDAVVAIQETLGMDACENSASVSSAARQHRLLLSGVLLGELAVLVRADLRTSASNVVEMKLMIRSQTPEVSEAVLEAVSS</sequence>
<dbReference type="RefSeq" id="XP_005838910.1">
    <property type="nucleotide sequence ID" value="XM_005838853.1"/>
</dbReference>
<dbReference type="GO" id="GO:0006891">
    <property type="term" value="P:intra-Golgi vesicle-mediated transport"/>
    <property type="evidence" value="ECO:0007669"/>
    <property type="project" value="TreeGrafter"/>
</dbReference>
<evidence type="ECO:0000313" key="18">
    <source>
        <dbReference type="EnsemblProtists" id="EKX51930"/>
    </source>
</evidence>
<keyword evidence="6" id="KW-0677">Repeat</keyword>
<proteinExistence type="inferred from homology"/>
<dbReference type="FunFam" id="2.60.40.1480:FF:000001">
    <property type="entry name" value="Coatomer subunit gamma"/>
    <property type="match status" value="1"/>
</dbReference>
<dbReference type="GO" id="GO:0005783">
    <property type="term" value="C:endoplasmic reticulum"/>
    <property type="evidence" value="ECO:0007669"/>
    <property type="project" value="TreeGrafter"/>
</dbReference>
<keyword evidence="11 13" id="KW-0968">Cytoplasmic vesicle</keyword>
<dbReference type="SUPFAM" id="SSF49348">
    <property type="entry name" value="Clathrin adaptor appendage domain"/>
    <property type="match status" value="1"/>
</dbReference>
<dbReference type="GO" id="GO:0000139">
    <property type="term" value="C:Golgi membrane"/>
    <property type="evidence" value="ECO:0007669"/>
    <property type="project" value="UniProtKB-SubCell"/>
</dbReference>
<dbReference type="InterPro" id="IPR032154">
    <property type="entry name" value="Coatomer_g_Cpla"/>
</dbReference>
<dbReference type="PIRSF" id="PIRSF037093">
    <property type="entry name" value="Coatomer_gamma_subunit"/>
    <property type="match status" value="1"/>
</dbReference>
<gene>
    <name evidence="17" type="primary">COPIG</name>
    <name evidence="17" type="ORF">GUITHDRAFT_157167</name>
</gene>
<comment type="subunit">
    <text evidence="3">Oligomeric complex that consists of at least the alpha, beta, beta', gamma, delta, epsilon and zeta subunits.</text>
</comment>
<protein>
    <recommendedName>
        <fullName evidence="13">Coatomer subunit gamma</fullName>
    </recommendedName>
</protein>
<evidence type="ECO:0000256" key="2">
    <source>
        <dbReference type="ARBA" id="ARBA00010720"/>
    </source>
</evidence>
<dbReference type="Pfam" id="PF16381">
    <property type="entry name" value="Coatomer_g_Cpla"/>
    <property type="match status" value="1"/>
</dbReference>
<dbReference type="InterPro" id="IPR037067">
    <property type="entry name" value="Coatomer_gsu_app_sf"/>
</dbReference>
<dbReference type="OMA" id="DFIEDCE"/>
<dbReference type="AlphaFoldDB" id="L1JUP8"/>
<feature type="domain" description="Coatomer gamma subunit appendage Ig-like subdomain" evidence="15">
    <location>
        <begin position="617"/>
        <end position="762"/>
    </location>
</feature>
<dbReference type="GeneID" id="17308501"/>
<evidence type="ECO:0000313" key="17">
    <source>
        <dbReference type="EMBL" id="EKX51930.1"/>
    </source>
</evidence>
<dbReference type="FunFam" id="1.25.10.10:FF:000071">
    <property type="entry name" value="Coatomer subunit gamma"/>
    <property type="match status" value="1"/>
</dbReference>
<evidence type="ECO:0000256" key="13">
    <source>
        <dbReference type="PIRNR" id="PIRNR037093"/>
    </source>
</evidence>
<keyword evidence="7 13" id="KW-0931">ER-Golgi transport</keyword>
<evidence type="ECO:0000256" key="11">
    <source>
        <dbReference type="ARBA" id="ARBA00023329"/>
    </source>
</evidence>
<dbReference type="GO" id="GO:0009306">
    <property type="term" value="P:protein secretion"/>
    <property type="evidence" value="ECO:0007669"/>
    <property type="project" value="TreeGrafter"/>
</dbReference>
<reference evidence="19" key="2">
    <citation type="submission" date="2012-11" db="EMBL/GenBank/DDBJ databases">
        <authorList>
            <person name="Kuo A."/>
            <person name="Curtis B.A."/>
            <person name="Tanifuji G."/>
            <person name="Burki F."/>
            <person name="Gruber A."/>
            <person name="Irimia M."/>
            <person name="Maruyama S."/>
            <person name="Arias M.C."/>
            <person name="Ball S.G."/>
            <person name="Gile G.H."/>
            <person name="Hirakawa Y."/>
            <person name="Hopkins J.F."/>
            <person name="Rensing S.A."/>
            <person name="Schmutz J."/>
            <person name="Symeonidi A."/>
            <person name="Elias M."/>
            <person name="Eveleigh R.J."/>
            <person name="Herman E.K."/>
            <person name="Klute M.J."/>
            <person name="Nakayama T."/>
            <person name="Obornik M."/>
            <person name="Reyes-Prieto A."/>
            <person name="Armbrust E.V."/>
            <person name="Aves S.J."/>
            <person name="Beiko R.G."/>
            <person name="Coutinho P."/>
            <person name="Dacks J.B."/>
            <person name="Durnford D.G."/>
            <person name="Fast N.M."/>
            <person name="Green B.R."/>
            <person name="Grisdale C."/>
            <person name="Hempe F."/>
            <person name="Henrissat B."/>
            <person name="Hoppner M.P."/>
            <person name="Ishida K.-I."/>
            <person name="Kim E."/>
            <person name="Koreny L."/>
            <person name="Kroth P.G."/>
            <person name="Liu Y."/>
            <person name="Malik S.-B."/>
            <person name="Maier U.G."/>
            <person name="McRose D."/>
            <person name="Mock T."/>
            <person name="Neilson J.A."/>
            <person name="Onodera N.T."/>
            <person name="Poole A.M."/>
            <person name="Pritham E.J."/>
            <person name="Richards T.A."/>
            <person name="Rocap G."/>
            <person name="Roy S.W."/>
            <person name="Sarai C."/>
            <person name="Schaack S."/>
            <person name="Shirato S."/>
            <person name="Slamovits C.H."/>
            <person name="Spencer D.F."/>
            <person name="Suzuki S."/>
            <person name="Worden A.Z."/>
            <person name="Zauner S."/>
            <person name="Barry K."/>
            <person name="Bell C."/>
            <person name="Bharti A.K."/>
            <person name="Crow J.A."/>
            <person name="Grimwood J."/>
            <person name="Kramer R."/>
            <person name="Lindquist E."/>
            <person name="Lucas S."/>
            <person name="Salamov A."/>
            <person name="McFadden G.I."/>
            <person name="Lane C.E."/>
            <person name="Keeling P.J."/>
            <person name="Gray M.W."/>
            <person name="Grigoriev I.V."/>
            <person name="Archibald J.M."/>
        </authorList>
    </citation>
    <scope>NUCLEOTIDE SEQUENCE</scope>
    <source>
        <strain evidence="19">CCMP2712</strain>
    </source>
</reference>